<reference evidence="1" key="1">
    <citation type="journal article" date="2021" name="Proc. Natl. Acad. Sci. U.S.A.">
        <title>A Catalog of Tens of Thousands of Viruses from Human Metagenomes Reveals Hidden Associations with Chronic Diseases.</title>
        <authorList>
            <person name="Tisza M.J."/>
            <person name="Buck C.B."/>
        </authorList>
    </citation>
    <scope>NUCLEOTIDE SEQUENCE</scope>
    <source>
        <strain evidence="1">CtASH1</strain>
    </source>
</reference>
<accession>A0A8S5VTK1</accession>
<sequence>MISPTEFYEGLDKGEYKTNIKIYQSSQTLDYNGSPMFEVEITTTKTRMPIKDDPYDSPYEFKLTIKRNQREINDFITHVKLVSLRWKSSEEVDKTVAKLERLINDFTNACYGYQNGEYNSRSDYYAYLTLRGCYEYLSSYFDDLQYVYDAYIVRT</sequence>
<evidence type="ECO:0000313" key="1">
    <source>
        <dbReference type="EMBL" id="DAG97931.1"/>
    </source>
</evidence>
<proteinExistence type="predicted"/>
<organism evidence="1">
    <name type="scientific">Ackermannviridae sp</name>
    <dbReference type="NCBI Taxonomy" id="2831612"/>
    <lineage>
        <taxon>Viruses</taxon>
        <taxon>Duplodnaviria</taxon>
        <taxon>Heunggongvirae</taxon>
        <taxon>Uroviricota</taxon>
        <taxon>Caudoviricetes</taxon>
        <taxon>Pantevenvirales</taxon>
        <taxon>Ackermannviridae</taxon>
    </lineage>
</organism>
<dbReference type="EMBL" id="BK035393">
    <property type="protein sequence ID" value="DAG97931.1"/>
    <property type="molecule type" value="Genomic_DNA"/>
</dbReference>
<name>A0A8S5VTK1_9CAUD</name>
<protein>
    <submittedName>
        <fullName evidence="1">Uncharacterized protein</fullName>
    </submittedName>
</protein>